<proteinExistence type="predicted"/>
<organism evidence="3 4">
    <name type="scientific">Micractinium conductrix</name>
    <dbReference type="NCBI Taxonomy" id="554055"/>
    <lineage>
        <taxon>Eukaryota</taxon>
        <taxon>Viridiplantae</taxon>
        <taxon>Chlorophyta</taxon>
        <taxon>core chlorophytes</taxon>
        <taxon>Trebouxiophyceae</taxon>
        <taxon>Chlorellales</taxon>
        <taxon>Chlorellaceae</taxon>
        <taxon>Chlorella clade</taxon>
        <taxon>Micractinium</taxon>
    </lineage>
</organism>
<sequence length="719" mass="74832">MAAVAAVRRQRLACGAAPFAAAVGRRSSSIHRSPVLHRRRPRASSPPAATPSPPEAGAQADAVDDPATAFDWKLGLALAGCAFEAYNELEPESEEKGAAAGGGRLRMVAMGGTEVSFVNKDFLRSKFAGLLEVTVRSASGLPVADWWPGAKSDPYAVVSVGDSSAATSAITQTLEPQWGETFYLYVRDLASQRLTLRVQDADVGKADDLLGAATRGLQDLSSGAAQEVEMPLRGAKGAAGSVKLSLRFMAFDDEVLAEEATANQMGGPVLGAPPAAFEHSEWRSLLRDVLHAAADAMFDPVAFVENDESDTQAWLFWNPSTREACLAFRGTEQTKWKDIITDLRLVPTSIDPEGVGDTGATWLRRTPGGAAAEPGPSLEAAVAALQSKRQELRSSVADGLKGLFAQQAAQQQQKQEQQQQQQKRPTAGGSGGDGDGSDEQIWVHEGFLEAYASVRGVSLRLLDALLAGEEEPWTLYITGHSLGGALSTLCAYDCGRRTWRTAAHKPTLVHYNYGSPRVGNRAFAEEFDRLVPNTWRIANSNDAVALVPRMLGYCHVGHKVLLKPDGEVELERNSARGVGEGAAMADVAFAAAINLPALAEQMLGAGEAAEGGSGGGDGGGGKAALVSAAVAVAAAATALAGTAAAGAPAADSAAGEAATSAADVQTMLEAEVLAMQRLLDGTAIDDHLEPLYLANLRAGYNSSLRAERGGGGGGGGLEA</sequence>
<dbReference type="PROSITE" id="PS50004">
    <property type="entry name" value="C2"/>
    <property type="match status" value="1"/>
</dbReference>
<keyword evidence="4" id="KW-1185">Reference proteome</keyword>
<dbReference type="PANTHER" id="PTHR47759:SF2">
    <property type="entry name" value="TRIGLYCERIDE LIPASE"/>
    <property type="match status" value="1"/>
</dbReference>
<dbReference type="SUPFAM" id="SSF49562">
    <property type="entry name" value="C2 domain (Calcium/lipid-binding domain, CaLB)"/>
    <property type="match status" value="1"/>
</dbReference>
<dbReference type="Proteomes" id="UP000239649">
    <property type="component" value="Unassembled WGS sequence"/>
</dbReference>
<gene>
    <name evidence="3" type="ORF">C2E20_5784</name>
</gene>
<dbReference type="InterPro" id="IPR002921">
    <property type="entry name" value="Fungal_lipase-type"/>
</dbReference>
<dbReference type="Pfam" id="PF00168">
    <property type="entry name" value="C2"/>
    <property type="match status" value="1"/>
</dbReference>
<dbReference type="AlphaFoldDB" id="A0A2P6V9G8"/>
<feature type="domain" description="C2" evidence="2">
    <location>
        <begin position="112"/>
        <end position="232"/>
    </location>
</feature>
<dbReference type="Gene3D" id="2.60.40.150">
    <property type="entry name" value="C2 domain"/>
    <property type="match status" value="1"/>
</dbReference>
<dbReference type="EMBL" id="LHPF02000018">
    <property type="protein sequence ID" value="PSC70736.1"/>
    <property type="molecule type" value="Genomic_DNA"/>
</dbReference>
<dbReference type="InterPro" id="IPR029058">
    <property type="entry name" value="AB_hydrolase_fold"/>
</dbReference>
<reference evidence="3 4" key="1">
    <citation type="journal article" date="2018" name="Plant J.">
        <title>Genome sequences of Chlorella sorokiniana UTEX 1602 and Micractinium conductrix SAG 241.80: implications to maltose excretion by a green alga.</title>
        <authorList>
            <person name="Arriola M.B."/>
            <person name="Velmurugan N."/>
            <person name="Zhang Y."/>
            <person name="Plunkett M.H."/>
            <person name="Hondzo H."/>
            <person name="Barney B.M."/>
        </authorList>
    </citation>
    <scope>NUCLEOTIDE SEQUENCE [LARGE SCALE GENOMIC DNA]</scope>
    <source>
        <strain evidence="3 4">SAG 241.80</strain>
    </source>
</reference>
<dbReference type="OrthoDB" id="430884at2759"/>
<evidence type="ECO:0000313" key="3">
    <source>
        <dbReference type="EMBL" id="PSC70736.1"/>
    </source>
</evidence>
<feature type="region of interest" description="Disordered" evidence="1">
    <location>
        <begin position="21"/>
        <end position="61"/>
    </location>
</feature>
<feature type="region of interest" description="Disordered" evidence="1">
    <location>
        <begin position="407"/>
        <end position="439"/>
    </location>
</feature>
<dbReference type="PANTHER" id="PTHR47759">
    <property type="entry name" value="OS04G0509100 PROTEIN"/>
    <property type="match status" value="1"/>
</dbReference>
<dbReference type="InterPro" id="IPR000008">
    <property type="entry name" value="C2_dom"/>
</dbReference>
<feature type="compositionally biased region" description="Low complexity" evidence="1">
    <location>
        <begin position="407"/>
        <end position="423"/>
    </location>
</feature>
<name>A0A2P6V9G8_9CHLO</name>
<dbReference type="InterPro" id="IPR035892">
    <property type="entry name" value="C2_domain_sf"/>
</dbReference>
<evidence type="ECO:0000313" key="4">
    <source>
        <dbReference type="Proteomes" id="UP000239649"/>
    </source>
</evidence>
<evidence type="ECO:0000259" key="2">
    <source>
        <dbReference type="PROSITE" id="PS50004"/>
    </source>
</evidence>
<protein>
    <submittedName>
        <fullName evidence="3">Phospholipase A(1) chloroplastic</fullName>
    </submittedName>
</protein>
<dbReference type="SMART" id="SM00239">
    <property type="entry name" value="C2"/>
    <property type="match status" value="1"/>
</dbReference>
<dbReference type="Pfam" id="PF01764">
    <property type="entry name" value="Lipase_3"/>
    <property type="match status" value="1"/>
</dbReference>
<dbReference type="CDD" id="cd00519">
    <property type="entry name" value="Lipase_3"/>
    <property type="match status" value="1"/>
</dbReference>
<dbReference type="GO" id="GO:0006629">
    <property type="term" value="P:lipid metabolic process"/>
    <property type="evidence" value="ECO:0007669"/>
    <property type="project" value="InterPro"/>
</dbReference>
<dbReference type="SUPFAM" id="SSF53474">
    <property type="entry name" value="alpha/beta-Hydrolases"/>
    <property type="match status" value="1"/>
</dbReference>
<feature type="region of interest" description="Disordered" evidence="1">
    <location>
        <begin position="354"/>
        <end position="375"/>
    </location>
</feature>
<dbReference type="Gene3D" id="3.40.50.1820">
    <property type="entry name" value="alpha/beta hydrolase"/>
    <property type="match status" value="1"/>
</dbReference>
<evidence type="ECO:0000256" key="1">
    <source>
        <dbReference type="SAM" id="MobiDB-lite"/>
    </source>
</evidence>
<dbReference type="CDD" id="cd00030">
    <property type="entry name" value="C2"/>
    <property type="match status" value="1"/>
</dbReference>
<comment type="caution">
    <text evidence="3">The sequence shown here is derived from an EMBL/GenBank/DDBJ whole genome shotgun (WGS) entry which is preliminary data.</text>
</comment>
<accession>A0A2P6V9G8</accession>